<evidence type="ECO:0000313" key="3">
    <source>
        <dbReference type="Proteomes" id="UP000076738"/>
    </source>
</evidence>
<feature type="compositionally biased region" description="Basic and acidic residues" evidence="1">
    <location>
        <begin position="85"/>
        <end position="96"/>
    </location>
</feature>
<proteinExistence type="predicted"/>
<evidence type="ECO:0000256" key="1">
    <source>
        <dbReference type="SAM" id="MobiDB-lite"/>
    </source>
</evidence>
<dbReference type="AlphaFoldDB" id="A0A167RJN5"/>
<evidence type="ECO:0000313" key="2">
    <source>
        <dbReference type="EMBL" id="KZP00983.1"/>
    </source>
</evidence>
<feature type="compositionally biased region" description="Polar residues" evidence="1">
    <location>
        <begin position="1"/>
        <end position="13"/>
    </location>
</feature>
<gene>
    <name evidence="2" type="ORF">CALVIDRAFT_524668</name>
</gene>
<feature type="compositionally biased region" description="Low complexity" evidence="1">
    <location>
        <begin position="54"/>
        <end position="67"/>
    </location>
</feature>
<keyword evidence="3" id="KW-1185">Reference proteome</keyword>
<name>A0A167RJN5_CALVF</name>
<dbReference type="EMBL" id="KV417268">
    <property type="protein sequence ID" value="KZP00983.1"/>
    <property type="molecule type" value="Genomic_DNA"/>
</dbReference>
<dbReference type="OrthoDB" id="3407546at2759"/>
<feature type="region of interest" description="Disordered" evidence="1">
    <location>
        <begin position="1"/>
        <end position="96"/>
    </location>
</feature>
<accession>A0A167RJN5</accession>
<sequence>MACHSVTTASRPTWESPVVRANESPPRKWLRGVGEIDAKGEEDPWVSGGGSMESGTQSSTKGGTSDTAVEVENGSVFTDSDMAMDGDRGVDRADKDGKRRGVDLSSFLLEIGEDTPYETFITIGPSDLVGVRTDSTATWWSKDEQRRCWRSEGQWKLWGKGFVVDKLISSIAYTQHYGEVILSLGARDESSTGSTEVFCLRKEGEKVVKEELRGISGPVIAHDHAWIVYHDMSDGGCMLAKRMTDAKSVKLKCRGSDYHRKFAAGFLKNSLWILNFDFGCVEIFVDLDTAKEDATIEALCVGDLGDVPYDGVFKITSEGSVLAIKYESWIAVYDMKWAAKPDTPSLQYRWSVDLVGKEADEADRLYVSAFDVQSDGAELLYLQHYVDKRKPSVLKAASPGHRGSAEMMEDVVCIAHEETWELVKGGEEDILRHLDYVRYQDENILMGRHHSCLWMSVSTLLDGAEALVLKVETSGSTRYAVTVKSMKENVSWKSEWLRKTQNCWRSMEEVVDRIEDGRGSCFTPDIIRGDDLEPYLADFNSQPKGDRWTLEYGFGLRVPTLVAFVKITQFMNFAVIRANFPTGPKYLRLDRYHEKDEIREKLVLRFWNQADWECCLDEVADETEDGSRWELDVDRLDTEEAAERERQAVWDGLQREADDAVPSRPLWEMWLRLGMGRPELTSTVTPAVVE</sequence>
<dbReference type="Proteomes" id="UP000076738">
    <property type="component" value="Unassembled WGS sequence"/>
</dbReference>
<protein>
    <submittedName>
        <fullName evidence="2">Uncharacterized protein</fullName>
    </submittedName>
</protein>
<organism evidence="2 3">
    <name type="scientific">Calocera viscosa (strain TUFC12733)</name>
    <dbReference type="NCBI Taxonomy" id="1330018"/>
    <lineage>
        <taxon>Eukaryota</taxon>
        <taxon>Fungi</taxon>
        <taxon>Dikarya</taxon>
        <taxon>Basidiomycota</taxon>
        <taxon>Agaricomycotina</taxon>
        <taxon>Dacrymycetes</taxon>
        <taxon>Dacrymycetales</taxon>
        <taxon>Dacrymycetaceae</taxon>
        <taxon>Calocera</taxon>
    </lineage>
</organism>
<reference evidence="2 3" key="1">
    <citation type="journal article" date="2016" name="Mol. Biol. Evol.">
        <title>Comparative Genomics of Early-Diverging Mushroom-Forming Fungi Provides Insights into the Origins of Lignocellulose Decay Capabilities.</title>
        <authorList>
            <person name="Nagy L.G."/>
            <person name="Riley R."/>
            <person name="Tritt A."/>
            <person name="Adam C."/>
            <person name="Daum C."/>
            <person name="Floudas D."/>
            <person name="Sun H."/>
            <person name="Yadav J.S."/>
            <person name="Pangilinan J."/>
            <person name="Larsson K.H."/>
            <person name="Matsuura K."/>
            <person name="Barry K."/>
            <person name="Labutti K."/>
            <person name="Kuo R."/>
            <person name="Ohm R.A."/>
            <person name="Bhattacharya S.S."/>
            <person name="Shirouzu T."/>
            <person name="Yoshinaga Y."/>
            <person name="Martin F.M."/>
            <person name="Grigoriev I.V."/>
            <person name="Hibbett D.S."/>
        </authorList>
    </citation>
    <scope>NUCLEOTIDE SEQUENCE [LARGE SCALE GENOMIC DNA]</scope>
    <source>
        <strain evidence="2 3">TUFC12733</strain>
    </source>
</reference>